<evidence type="ECO:0000259" key="4">
    <source>
        <dbReference type="Pfam" id="PF13873"/>
    </source>
</evidence>
<dbReference type="Pfam" id="PF13873">
    <property type="entry name" value="Myb_DNA-bind_5"/>
    <property type="match status" value="1"/>
</dbReference>
<organism evidence="5">
    <name type="scientific">Rhipicephalus appendiculatus</name>
    <name type="common">Brown ear tick</name>
    <dbReference type="NCBI Taxonomy" id="34631"/>
    <lineage>
        <taxon>Eukaryota</taxon>
        <taxon>Metazoa</taxon>
        <taxon>Ecdysozoa</taxon>
        <taxon>Arthropoda</taxon>
        <taxon>Chelicerata</taxon>
        <taxon>Arachnida</taxon>
        <taxon>Acari</taxon>
        <taxon>Parasitiformes</taxon>
        <taxon>Ixodida</taxon>
        <taxon>Ixodoidea</taxon>
        <taxon>Ixodidae</taxon>
        <taxon>Rhipicephalinae</taxon>
        <taxon>Rhipicephalus</taxon>
        <taxon>Rhipicephalus</taxon>
    </lineage>
</organism>
<dbReference type="PANTHER" id="PTHR21411">
    <property type="entry name" value="APONTIC"/>
    <property type="match status" value="1"/>
</dbReference>
<feature type="domain" description="Myb/SANT-like DNA-binding" evidence="4">
    <location>
        <begin position="24"/>
        <end position="94"/>
    </location>
</feature>
<proteinExistence type="predicted"/>
<reference evidence="5" key="1">
    <citation type="journal article" date="2016" name="Ticks Tick Borne Dis.">
        <title>De novo assembly and annotation of the salivary gland transcriptome of Rhipicephalus appendiculatus male and female ticks during blood feeding.</title>
        <authorList>
            <person name="de Castro M.H."/>
            <person name="de Klerk D."/>
            <person name="Pienaar R."/>
            <person name="Latif A.A."/>
            <person name="Rees D.J."/>
            <person name="Mans B.J."/>
        </authorList>
    </citation>
    <scope>NUCLEOTIDE SEQUENCE</scope>
    <source>
        <tissue evidence="5">Salivary glands</tissue>
    </source>
</reference>
<accession>A0A131YQA5</accession>
<evidence type="ECO:0000313" key="5">
    <source>
        <dbReference type="EMBL" id="JAP81127.1"/>
    </source>
</evidence>
<dbReference type="InterPro" id="IPR028002">
    <property type="entry name" value="Myb_DNA-bind_5"/>
</dbReference>
<sequence>MSANNDRGVMRDGGKTTATRFVYTAEERELLRNLVVRHRSVLENKRTDNVSKRAKDVAWEKVTEEYNSQPGIRRVTVSQLRKLWDNEKSKWKKKQSEERRNLYATGGGPSTCRPMSPSLALVGAAASHMATRLPNPYDSDGAHTSQPVLSLPPARILESMVTGSEDYMEELLGEGRIGKTCQLVAVVLRYASMHVYLM</sequence>
<dbReference type="EMBL" id="GEDV01007430">
    <property type="protein sequence ID" value="JAP81127.1"/>
    <property type="molecule type" value="Transcribed_RNA"/>
</dbReference>
<dbReference type="AlphaFoldDB" id="A0A131YQA5"/>
<comment type="function">
    <text evidence="3">Involved in transvection phenomena (= synapsis-dependent gene expression), where the synaptic pairing of chromosomes carrying genes with which zeste interacts influences the expression of these genes. Zeste binds to DNA and stimulates transcription from a nearby promoter.</text>
</comment>
<protein>
    <recommendedName>
        <fullName evidence="2">Regulatory protein zeste</fullName>
    </recommendedName>
</protein>
<evidence type="ECO:0000256" key="1">
    <source>
        <dbReference type="ARBA" id="ARBA00011764"/>
    </source>
</evidence>
<evidence type="ECO:0000256" key="3">
    <source>
        <dbReference type="ARBA" id="ARBA00025466"/>
    </source>
</evidence>
<dbReference type="PANTHER" id="PTHR21411:SF0">
    <property type="entry name" value="REGULATORY PROTEIN ZESTE"/>
    <property type="match status" value="1"/>
</dbReference>
<dbReference type="GO" id="GO:0003677">
    <property type="term" value="F:DNA binding"/>
    <property type="evidence" value="ECO:0007669"/>
    <property type="project" value="UniProtKB-KW"/>
</dbReference>
<name>A0A131YQA5_RHIAP</name>
<keyword evidence="5" id="KW-0238">DNA-binding</keyword>
<comment type="subunit">
    <text evidence="1">Self-associates forming complexes of several hundred monomers.</text>
</comment>
<evidence type="ECO:0000256" key="2">
    <source>
        <dbReference type="ARBA" id="ARBA00016807"/>
    </source>
</evidence>